<gene>
    <name evidence="9" type="ORF">CH238_05410</name>
    <name evidence="8" type="ORF">CLOLEP_00095</name>
</gene>
<accession>A7VNH0</accession>
<dbReference type="Gene3D" id="2.60.420.10">
    <property type="entry name" value="Maltose phosphorylase, domain 3"/>
    <property type="match status" value="1"/>
</dbReference>
<protein>
    <recommendedName>
        <fullName evidence="2">alpha-L-rhamnosidase</fullName>
        <ecNumber evidence="2">3.2.1.40</ecNumber>
    </recommendedName>
</protein>
<evidence type="ECO:0000313" key="8">
    <source>
        <dbReference type="EMBL" id="EDO63108.1"/>
    </source>
</evidence>
<dbReference type="HOGENOM" id="CLU_002926_0_0_9"/>
<evidence type="ECO:0000259" key="5">
    <source>
        <dbReference type="Pfam" id="PF08531"/>
    </source>
</evidence>
<dbReference type="Gene3D" id="2.60.40.10">
    <property type="entry name" value="Immunoglobulins"/>
    <property type="match status" value="1"/>
</dbReference>
<dbReference type="Gene3D" id="2.60.120.260">
    <property type="entry name" value="Galactose-binding domain-like"/>
    <property type="match status" value="2"/>
</dbReference>
<dbReference type="Proteomes" id="UP000003490">
    <property type="component" value="Unassembled WGS sequence"/>
</dbReference>
<dbReference type="InterPro" id="IPR013737">
    <property type="entry name" value="Bac_rhamnosid_N"/>
</dbReference>
<feature type="domain" description="Bacterial alpha-L-rhamnosidase N-terminal" evidence="5">
    <location>
        <begin position="142"/>
        <end position="312"/>
    </location>
</feature>
<name>A7VNH0_9FIRM</name>
<dbReference type="Pfam" id="PF08531">
    <property type="entry name" value="Bac_rhamnosid_N"/>
    <property type="match status" value="1"/>
</dbReference>
<dbReference type="PANTHER" id="PTHR33307:SF6">
    <property type="entry name" value="ALPHA-RHAMNOSIDASE (EUROFUNG)-RELATED"/>
    <property type="match status" value="1"/>
</dbReference>
<sequence length="887" mass="98936">MRDCFQVYGLTCGHAANPLAIEPEAVSFGWKARHTLPGRLQKSYRIQVFHNSGKNSPVWDSGVVLSRASYGIPYQGPELLEGGDYQWTVTVEDDQGALAQSRPAFFSIGITRWEGSWLAGANYMAGDTAPLFRKEFSAPGDLVSAKLYLAAVGYAEVTLNGRRVSGRVLEPGWTDFRKTVLYSAYDIFELLRAGENAVGVMMGSGWYSNGNLCYDTASMGGQFLLQLVMVRTNGERITVFSGPHQGWLTTSKGPVRRESVYHGEAYDARMEKPGWDQPGYLPEKKDGWEEPLWAEPPEGRLRPQVMEPIRVRRTLDPVEIYQTGPDEYVFDFGQNLAGWARLKVQGQRGQKIELKFAENVYPDGSIDVTTTRNAQAQDEYILKGRGVEQFEPRFTYHGFRYVRLRGYPGIPGPEALKACLVCSDVAPRGQFSCGSEILNRIHQAVLWTELSNLHSIPTDCPQRDERLGWLNDMTVRAEEAVYNFDMSAFYEKWTDDILDGQGPVTGALPDVAPFFRLGRRPADPVSSSLLVVPWLVYLHTGDKKILAKCYDGMKRWEAYLERVSDQDIVRFSYFGDWAGPVTASDPESGASGSYSAVTPPDFISTWAYYLNCVLLESIARVLGKGEDVSSYHAMRRRILSRFNQKFFHADENQYAAGSQASNVCALLLGMVPSGKSDQVLANLVTDIKDRQGMHLTTGNQCTKYVMDVLTLYGHIDVAFALASQTSYPSWGYMLKNGGTTIWERWERASTGLVTECCSQSHPMNASIDAWFYKYLLGIQPDPSAPGFENILIRPRVPQNLSSASGTLETVRGPVAACWAQSGGQLSLNIEIPFNSTGDVTLETSGFCRIVHNSRIVWQKKDCFPMSQQAITLRVLPGKHSFVCERDI</sequence>
<dbReference type="GO" id="GO:0005975">
    <property type="term" value="P:carbohydrate metabolic process"/>
    <property type="evidence" value="ECO:0007669"/>
    <property type="project" value="InterPro"/>
</dbReference>
<evidence type="ECO:0000259" key="6">
    <source>
        <dbReference type="Pfam" id="PF17389"/>
    </source>
</evidence>
<evidence type="ECO:0000256" key="2">
    <source>
        <dbReference type="ARBA" id="ARBA00012652"/>
    </source>
</evidence>
<feature type="domain" description="Alpha-L-rhamnosidase six-hairpin glycosidase" evidence="6">
    <location>
        <begin position="429"/>
        <end position="774"/>
    </location>
</feature>
<evidence type="ECO:0000259" key="7">
    <source>
        <dbReference type="Pfam" id="PF17390"/>
    </source>
</evidence>
<reference evidence="9 11" key="3">
    <citation type="submission" date="2017-07" db="EMBL/GenBank/DDBJ databases">
        <title>Prevalence of linear plasmids in Cutibacterium (Propionibacterium) acnes isolates obtained from prostatic tissue.</title>
        <authorList>
            <person name="Davidsson S."/>
            <person name="Carlsson J."/>
            <person name="Molling P."/>
            <person name="Andren O."/>
            <person name="Andersson S.-O."/>
            <person name="Brzuszkiewicz E."/>
            <person name="Poehlein A."/>
            <person name="Al-Zeer M."/>
            <person name="Brinkmann V."/>
            <person name="Scavenius C."/>
            <person name="Nazipi S."/>
            <person name="Soderquist B."/>
            <person name="Bruggemann H."/>
        </authorList>
    </citation>
    <scope>NUCLEOTIDE SEQUENCE [LARGE SCALE GENOMIC DNA]</scope>
    <source>
        <strain evidence="9 11">DSM 753</strain>
    </source>
</reference>
<dbReference type="InterPro" id="IPR008902">
    <property type="entry name" value="Rhamnosid_concanavalin"/>
</dbReference>
<dbReference type="AlphaFoldDB" id="A7VNH0"/>
<dbReference type="PIRSF" id="PIRSF010631">
    <property type="entry name" value="A-rhamnsds"/>
    <property type="match status" value="1"/>
</dbReference>
<dbReference type="Pfam" id="PF05592">
    <property type="entry name" value="Bac_rhamnosid"/>
    <property type="match status" value="1"/>
</dbReference>
<dbReference type="InterPro" id="IPR016007">
    <property type="entry name" value="Alpha_rhamnosid"/>
</dbReference>
<keyword evidence="11" id="KW-1185">Reference proteome</keyword>
<evidence type="ECO:0000313" key="9">
    <source>
        <dbReference type="EMBL" id="PEQ24883.1"/>
    </source>
</evidence>
<dbReference type="EC" id="3.2.1.40" evidence="2"/>
<dbReference type="InterPro" id="IPR008928">
    <property type="entry name" value="6-hairpin_glycosidase_sf"/>
</dbReference>
<dbReference type="GO" id="GO:0030596">
    <property type="term" value="F:alpha-L-rhamnosidase activity"/>
    <property type="evidence" value="ECO:0007669"/>
    <property type="project" value="UniProtKB-EC"/>
</dbReference>
<dbReference type="InterPro" id="IPR035396">
    <property type="entry name" value="Bac_rhamnosid6H"/>
</dbReference>
<evidence type="ECO:0000256" key="3">
    <source>
        <dbReference type="ARBA" id="ARBA00022801"/>
    </source>
</evidence>
<dbReference type="EMBL" id="NOXF01000003">
    <property type="protein sequence ID" value="PEQ24883.1"/>
    <property type="molecule type" value="Genomic_DNA"/>
</dbReference>
<feature type="domain" description="Alpha-L-rhamnosidase concanavalin-like" evidence="4">
    <location>
        <begin position="322"/>
        <end position="421"/>
    </location>
</feature>
<dbReference type="InterPro" id="IPR013783">
    <property type="entry name" value="Ig-like_fold"/>
</dbReference>
<keyword evidence="3" id="KW-0378">Hydrolase</keyword>
<feature type="domain" description="Alpha-L-rhamnosidase C-terminal" evidence="7">
    <location>
        <begin position="777"/>
        <end position="844"/>
    </location>
</feature>
<dbReference type="Pfam" id="PF17389">
    <property type="entry name" value="Bac_rhamnosid6H"/>
    <property type="match status" value="1"/>
</dbReference>
<dbReference type="InterPro" id="IPR035398">
    <property type="entry name" value="Bac_rhamnosid_C"/>
</dbReference>
<dbReference type="OrthoDB" id="9761045at2"/>
<reference evidence="8 10" key="1">
    <citation type="submission" date="2007-08" db="EMBL/GenBank/DDBJ databases">
        <title>Draft genome sequence of Clostridium leptum (DSM 753).</title>
        <authorList>
            <person name="Sudarsanam P."/>
            <person name="Ley R."/>
            <person name="Guruge J."/>
            <person name="Turnbaugh P.J."/>
            <person name="Mahowald M."/>
            <person name="Liep D."/>
            <person name="Gordon J."/>
        </authorList>
    </citation>
    <scope>NUCLEOTIDE SEQUENCE [LARGE SCALE GENOMIC DNA]</scope>
    <source>
        <strain evidence="8 10">DSM 753</strain>
    </source>
</reference>
<dbReference type="Proteomes" id="UP000220611">
    <property type="component" value="Unassembled WGS sequence"/>
</dbReference>
<dbReference type="Pfam" id="PF25788">
    <property type="entry name" value="Ig_Rha78A_N"/>
    <property type="match status" value="1"/>
</dbReference>
<evidence type="ECO:0000256" key="1">
    <source>
        <dbReference type="ARBA" id="ARBA00001445"/>
    </source>
</evidence>
<dbReference type="eggNOG" id="COG3408">
    <property type="taxonomic scope" value="Bacteria"/>
</dbReference>
<dbReference type="EMBL" id="ABCB02000006">
    <property type="protein sequence ID" value="EDO63108.1"/>
    <property type="molecule type" value="Genomic_DNA"/>
</dbReference>
<dbReference type="Gene3D" id="1.50.10.10">
    <property type="match status" value="1"/>
</dbReference>
<organism evidence="8 10">
    <name type="scientific">[Clostridium] leptum DSM 753</name>
    <dbReference type="NCBI Taxonomy" id="428125"/>
    <lineage>
        <taxon>Bacteria</taxon>
        <taxon>Bacillati</taxon>
        <taxon>Bacillota</taxon>
        <taxon>Clostridia</taxon>
        <taxon>Eubacteriales</taxon>
        <taxon>Oscillospiraceae</taxon>
        <taxon>Oscillospiraceae incertae sedis</taxon>
    </lineage>
</organism>
<dbReference type="PANTHER" id="PTHR33307">
    <property type="entry name" value="ALPHA-RHAMNOSIDASE (EUROFUNG)"/>
    <property type="match status" value="1"/>
</dbReference>
<evidence type="ECO:0000313" key="10">
    <source>
        <dbReference type="Proteomes" id="UP000003490"/>
    </source>
</evidence>
<dbReference type="SUPFAM" id="SSF48208">
    <property type="entry name" value="Six-hairpin glycosidases"/>
    <property type="match status" value="1"/>
</dbReference>
<proteinExistence type="predicted"/>
<comment type="caution">
    <text evidence="8">The sequence shown here is derived from an EMBL/GenBank/DDBJ whole genome shotgun (WGS) entry which is preliminary data.</text>
</comment>
<evidence type="ECO:0000259" key="4">
    <source>
        <dbReference type="Pfam" id="PF05592"/>
    </source>
</evidence>
<reference evidence="8 10" key="2">
    <citation type="submission" date="2007-08" db="EMBL/GenBank/DDBJ databases">
        <authorList>
            <person name="Fulton L."/>
            <person name="Clifton S."/>
            <person name="Fulton B."/>
            <person name="Xu J."/>
            <person name="Minx P."/>
            <person name="Pepin K.H."/>
            <person name="Johnson M."/>
            <person name="Thiruvilangam P."/>
            <person name="Bhonagiri V."/>
            <person name="Nash W.E."/>
            <person name="Wang C."/>
            <person name="Mardis E.R."/>
            <person name="Wilson R.K."/>
        </authorList>
    </citation>
    <scope>NUCLEOTIDE SEQUENCE [LARGE SCALE GENOMIC DNA]</scope>
    <source>
        <strain evidence="8 10">DSM 753</strain>
    </source>
</reference>
<comment type="catalytic activity">
    <reaction evidence="1">
        <text>Hydrolysis of terminal non-reducing alpha-L-rhamnose residues in alpha-L-rhamnosides.</text>
        <dbReference type="EC" id="3.2.1.40"/>
    </reaction>
</comment>
<dbReference type="InterPro" id="IPR012341">
    <property type="entry name" value="6hp_glycosidase-like_sf"/>
</dbReference>
<dbReference type="Pfam" id="PF17390">
    <property type="entry name" value="Bac_rhamnosid_C"/>
    <property type="match status" value="1"/>
</dbReference>
<evidence type="ECO:0000313" key="11">
    <source>
        <dbReference type="Proteomes" id="UP000220611"/>
    </source>
</evidence>